<name>A0A158QTD0_MESCO</name>
<keyword evidence="2" id="KW-1185">Reference proteome</keyword>
<dbReference type="Proteomes" id="UP000267029">
    <property type="component" value="Unassembled WGS sequence"/>
</dbReference>
<reference evidence="1 2" key="1">
    <citation type="submission" date="2018-10" db="EMBL/GenBank/DDBJ databases">
        <authorList>
            <consortium name="Pathogen Informatics"/>
        </authorList>
    </citation>
    <scope>NUCLEOTIDE SEQUENCE [LARGE SCALE GENOMIC DNA]</scope>
</reference>
<evidence type="ECO:0000313" key="2">
    <source>
        <dbReference type="Proteomes" id="UP000267029"/>
    </source>
</evidence>
<protein>
    <submittedName>
        <fullName evidence="1">Uncharacterized protein</fullName>
    </submittedName>
</protein>
<evidence type="ECO:0000313" key="1">
    <source>
        <dbReference type="EMBL" id="VDD76625.1"/>
    </source>
</evidence>
<dbReference type="AlphaFoldDB" id="A0A158QTD0"/>
<proteinExistence type="predicted"/>
<dbReference type="EMBL" id="UXSR01000456">
    <property type="protein sequence ID" value="VDD76625.1"/>
    <property type="molecule type" value="Genomic_DNA"/>
</dbReference>
<accession>A0A158QTD0</accession>
<gene>
    <name evidence="1" type="ORF">MCOS_LOCUS2628</name>
</gene>
<organism evidence="1 2">
    <name type="scientific">Mesocestoides corti</name>
    <name type="common">Flatworm</name>
    <dbReference type="NCBI Taxonomy" id="53468"/>
    <lineage>
        <taxon>Eukaryota</taxon>
        <taxon>Metazoa</taxon>
        <taxon>Spiralia</taxon>
        <taxon>Lophotrochozoa</taxon>
        <taxon>Platyhelminthes</taxon>
        <taxon>Cestoda</taxon>
        <taxon>Eucestoda</taxon>
        <taxon>Cyclophyllidea</taxon>
        <taxon>Mesocestoididae</taxon>
        <taxon>Mesocestoides</taxon>
    </lineage>
</organism>
<sequence>MVRVLVSRNPIKSPPSYLIELLPDTLPPADEFNPVYSSVPRPRKSNRLKGQQHEPLGLYSTIKERTYSSKEENLQAPIQDPVSSTKRIKNSAADMTRVQCCPAEMNGINVEL</sequence>